<reference evidence="2 3" key="1">
    <citation type="submission" date="2016-04" db="EMBL/GenBank/DDBJ databases">
        <title>A degradative enzymes factory behind the ericoid mycorrhizal symbiosis.</title>
        <authorList>
            <consortium name="DOE Joint Genome Institute"/>
            <person name="Martino E."/>
            <person name="Morin E."/>
            <person name="Grelet G."/>
            <person name="Kuo A."/>
            <person name="Kohler A."/>
            <person name="Daghino S."/>
            <person name="Barry K."/>
            <person name="Choi C."/>
            <person name="Cichocki N."/>
            <person name="Clum A."/>
            <person name="Copeland A."/>
            <person name="Hainaut M."/>
            <person name="Haridas S."/>
            <person name="Labutti K."/>
            <person name="Lindquist E."/>
            <person name="Lipzen A."/>
            <person name="Khouja H.-R."/>
            <person name="Murat C."/>
            <person name="Ohm R."/>
            <person name="Olson A."/>
            <person name="Spatafora J."/>
            <person name="Veneault-Fourrey C."/>
            <person name="Henrissat B."/>
            <person name="Grigoriev I."/>
            <person name="Martin F."/>
            <person name="Perotto S."/>
        </authorList>
    </citation>
    <scope>NUCLEOTIDE SEQUENCE [LARGE SCALE GENOMIC DNA]</scope>
    <source>
        <strain evidence="2 3">F</strain>
    </source>
</reference>
<organism evidence="2 3">
    <name type="scientific">Hyaloscypha variabilis (strain UAMH 11265 / GT02V1 / F)</name>
    <name type="common">Meliniomyces variabilis</name>
    <dbReference type="NCBI Taxonomy" id="1149755"/>
    <lineage>
        <taxon>Eukaryota</taxon>
        <taxon>Fungi</taxon>
        <taxon>Dikarya</taxon>
        <taxon>Ascomycota</taxon>
        <taxon>Pezizomycotina</taxon>
        <taxon>Leotiomycetes</taxon>
        <taxon>Helotiales</taxon>
        <taxon>Hyaloscyphaceae</taxon>
        <taxon>Hyaloscypha</taxon>
        <taxon>Hyaloscypha variabilis</taxon>
    </lineage>
</organism>
<evidence type="ECO:0000313" key="2">
    <source>
        <dbReference type="EMBL" id="PMD40461.1"/>
    </source>
</evidence>
<dbReference type="OrthoDB" id="3532245at2759"/>
<evidence type="ECO:0000313" key="3">
    <source>
        <dbReference type="Proteomes" id="UP000235786"/>
    </source>
</evidence>
<accession>A0A2J6RPL7</accession>
<keyword evidence="3" id="KW-1185">Reference proteome</keyword>
<protein>
    <recommendedName>
        <fullName evidence="1">BTB domain-containing protein</fullName>
    </recommendedName>
</protein>
<dbReference type="AlphaFoldDB" id="A0A2J6RPL7"/>
<dbReference type="Pfam" id="PF00651">
    <property type="entry name" value="BTB"/>
    <property type="match status" value="1"/>
</dbReference>
<dbReference type="Proteomes" id="UP000235786">
    <property type="component" value="Unassembled WGS sequence"/>
</dbReference>
<name>A0A2J6RPL7_HYAVF</name>
<feature type="domain" description="BTB" evidence="1">
    <location>
        <begin position="53"/>
        <end position="116"/>
    </location>
</feature>
<gene>
    <name evidence="2" type="ORF">L207DRAFT_338923</name>
</gene>
<sequence>MPSQKRKASEHVCECFEAHETKGECENHNFYEDREGSVAKHRAITAQVILYSKTVEVLVGKEQKETFVVHKDLLTLHSGYFSNLLGNKGPGEDMKITVFKNPSFLADFVSWIYIGEFLKVPNDALEGEAAVDDLWELGRFFKAPSFQNFCMDDCRTYCKRSETDPKSIWPFVNGIKLMYSITPKGPPPS</sequence>
<dbReference type="InterPro" id="IPR011333">
    <property type="entry name" value="SKP1/BTB/POZ_sf"/>
</dbReference>
<dbReference type="PROSITE" id="PS50097">
    <property type="entry name" value="BTB"/>
    <property type="match status" value="1"/>
</dbReference>
<dbReference type="SUPFAM" id="SSF54695">
    <property type="entry name" value="POZ domain"/>
    <property type="match status" value="1"/>
</dbReference>
<dbReference type="Gene3D" id="3.30.710.10">
    <property type="entry name" value="Potassium Channel Kv1.1, Chain A"/>
    <property type="match status" value="1"/>
</dbReference>
<proteinExistence type="predicted"/>
<dbReference type="InterPro" id="IPR000210">
    <property type="entry name" value="BTB/POZ_dom"/>
</dbReference>
<dbReference type="EMBL" id="KZ613945">
    <property type="protein sequence ID" value="PMD40461.1"/>
    <property type="molecule type" value="Genomic_DNA"/>
</dbReference>
<evidence type="ECO:0000259" key="1">
    <source>
        <dbReference type="PROSITE" id="PS50097"/>
    </source>
</evidence>
<dbReference type="STRING" id="1149755.A0A2J6RPL7"/>